<gene>
    <name evidence="3" type="ORF">TWF481_009109</name>
</gene>
<name>A0AAV9W5C9_9PEZI</name>
<feature type="signal peptide" evidence="2">
    <location>
        <begin position="1"/>
        <end position="21"/>
    </location>
</feature>
<reference evidence="3 4" key="1">
    <citation type="submission" date="2023-08" db="EMBL/GenBank/DDBJ databases">
        <authorList>
            <person name="Palmer J.M."/>
        </authorList>
    </citation>
    <scope>NUCLEOTIDE SEQUENCE [LARGE SCALE GENOMIC DNA]</scope>
    <source>
        <strain evidence="3 4">TWF481</strain>
    </source>
</reference>
<comment type="caution">
    <text evidence="3">The sequence shown here is derived from an EMBL/GenBank/DDBJ whole genome shotgun (WGS) entry which is preliminary data.</text>
</comment>
<sequence length="410" mass="44940">MRKIHFLIFICLFLKGNLIVGIPTTVKDGIASLDLNSTDTLTATPSPLTDGAGAFAPSNATLNQTEATGGPRLPQTENHAIGSGDEKRVVPTTLFHTTFRIVCATPSEILRMPRDPNLYPRFLRREGHGQVRQQSRPNYDEYDTFTKPGERRVYQVRIHTWLRQFCRNCKCDENTGEIIHSIPLPGVVYKGTEPSYRCRSGDELPQLCKSWFNCKCDIEALQPEPVSSETLQAHYDALGQLPQFFRDRFPNYVWNPPSGTLPNGVTPPWAPQQPAPPVVPEDEFERLNTLADIAAGSERVVPPGGLERLGTLALFAGVDDAPGASQPDPPEGAMERMDTLADFAGYLEMDKYWDHRPPGAGFFGGGFDGGGSGGSSSGVAKKREIPSPNEPPKSDGSPAIDSEKTNHRLN</sequence>
<feature type="region of interest" description="Disordered" evidence="1">
    <location>
        <begin position="61"/>
        <end position="83"/>
    </location>
</feature>
<protein>
    <submittedName>
        <fullName evidence="3">Uncharacterized protein</fullName>
    </submittedName>
</protein>
<dbReference type="AlphaFoldDB" id="A0AAV9W5C9"/>
<evidence type="ECO:0000256" key="1">
    <source>
        <dbReference type="SAM" id="MobiDB-lite"/>
    </source>
</evidence>
<feature type="chain" id="PRO_5043350861" evidence="2">
    <location>
        <begin position="22"/>
        <end position="410"/>
    </location>
</feature>
<evidence type="ECO:0000256" key="2">
    <source>
        <dbReference type="SAM" id="SignalP"/>
    </source>
</evidence>
<proteinExistence type="predicted"/>
<feature type="region of interest" description="Disordered" evidence="1">
    <location>
        <begin position="358"/>
        <end position="410"/>
    </location>
</feature>
<feature type="compositionally biased region" description="Basic and acidic residues" evidence="1">
    <location>
        <begin position="401"/>
        <end position="410"/>
    </location>
</feature>
<evidence type="ECO:0000313" key="3">
    <source>
        <dbReference type="EMBL" id="KAK6501268.1"/>
    </source>
</evidence>
<keyword evidence="2" id="KW-0732">Signal</keyword>
<feature type="compositionally biased region" description="Gly residues" evidence="1">
    <location>
        <begin position="361"/>
        <end position="376"/>
    </location>
</feature>
<organism evidence="3 4">
    <name type="scientific">Arthrobotrys musiformis</name>
    <dbReference type="NCBI Taxonomy" id="47236"/>
    <lineage>
        <taxon>Eukaryota</taxon>
        <taxon>Fungi</taxon>
        <taxon>Dikarya</taxon>
        <taxon>Ascomycota</taxon>
        <taxon>Pezizomycotina</taxon>
        <taxon>Orbiliomycetes</taxon>
        <taxon>Orbiliales</taxon>
        <taxon>Orbiliaceae</taxon>
        <taxon>Arthrobotrys</taxon>
    </lineage>
</organism>
<dbReference type="Proteomes" id="UP001370758">
    <property type="component" value="Unassembled WGS sequence"/>
</dbReference>
<evidence type="ECO:0000313" key="4">
    <source>
        <dbReference type="Proteomes" id="UP001370758"/>
    </source>
</evidence>
<dbReference type="EMBL" id="JAVHJL010000006">
    <property type="protein sequence ID" value="KAK6501268.1"/>
    <property type="molecule type" value="Genomic_DNA"/>
</dbReference>
<accession>A0AAV9W5C9</accession>
<keyword evidence="4" id="KW-1185">Reference proteome</keyword>